<name>A0ACB7YB37_9ERIC</name>
<organism evidence="1 2">
    <name type="scientific">Vaccinium darrowii</name>
    <dbReference type="NCBI Taxonomy" id="229202"/>
    <lineage>
        <taxon>Eukaryota</taxon>
        <taxon>Viridiplantae</taxon>
        <taxon>Streptophyta</taxon>
        <taxon>Embryophyta</taxon>
        <taxon>Tracheophyta</taxon>
        <taxon>Spermatophyta</taxon>
        <taxon>Magnoliopsida</taxon>
        <taxon>eudicotyledons</taxon>
        <taxon>Gunneridae</taxon>
        <taxon>Pentapetalae</taxon>
        <taxon>asterids</taxon>
        <taxon>Ericales</taxon>
        <taxon>Ericaceae</taxon>
        <taxon>Vaccinioideae</taxon>
        <taxon>Vaccinieae</taxon>
        <taxon>Vaccinium</taxon>
    </lineage>
</organism>
<evidence type="ECO:0000313" key="1">
    <source>
        <dbReference type="EMBL" id="KAH7850705.1"/>
    </source>
</evidence>
<gene>
    <name evidence="1" type="ORF">Vadar_001820</name>
</gene>
<accession>A0ACB7YB37</accession>
<comment type="caution">
    <text evidence="1">The sequence shown here is derived from an EMBL/GenBank/DDBJ whole genome shotgun (WGS) entry which is preliminary data.</text>
</comment>
<dbReference type="Proteomes" id="UP000828048">
    <property type="component" value="Chromosome 8"/>
</dbReference>
<protein>
    <submittedName>
        <fullName evidence="1">Uncharacterized protein</fullName>
    </submittedName>
</protein>
<keyword evidence="2" id="KW-1185">Reference proteome</keyword>
<sequence length="2049" mass="231489">MAATLDSFFGKKDDLRVPYGRGKKPDSEKSVDLRSEERLMSKSPLAEENKLKAVKLCTGDGMKDLENPAPLETLAMDPENKSIISGLFANSKENKDKDRASVKVYTRRVGQKVFWDTKLQRHRTLEELEVDQEICDELREYRYRLWEMESKMDPEIYLRLMGYSRNLGYSGNLRINADNCWDSMELEHPATFEELGMDPENKGIISDFFGFVRANELCKRIGQRAGMLLNLMSDEYAATHLMMEIDALFSRSNNKRIFVFTTNQRDQHDAASLRRPVGMDIYINTPSPLPTSLPDGGKRTYHNSLLVSNSEKENTREAYDSTKGYPLPNFDATENKAVKASRRCLRWEEQVVQAIGDLFLEEVKVFELLLLVVRKASGWGGGSLKGSRFGSNLGLRVLTLPVLFEIIEQLWYHIQDQQIIVLTTNLNHRDRYHTALLSPLNIDAYMHISSPQPIALPDGAEIVQLDSSEKKPLVDFDATNNRAYQRSVFVSNSEKENTRETSKRRCMTESVLSSYDSRTRISLTDFVAPDCRADLVRAYQNGPIMFTLDNKDTREGLNGECLTKSVLSDDDLTKLELLPKRTSLTFSERTSEDLDGFYDSISVNSYSDSDSDSDFDDLDDGARMLPNLKDEFIYGLSSSCGDERITVSTTNHKDPPDAALLPLVNMDTDIHTASPQLVALPDGEEILQLESIEQKSLVDFDATNNRAYQSGVLVSSKKKNTVEAYKEQWESQIQRTKEDMGEGSNEECLTKSALSLDDSTEQNSIDPRRGRGRLHSMEHEQPVTFAELGTDPENEGIVYDLLRNGSLIAIKDFDHWVGMLPNLKNEQLTLSGLLEIIHGLLSSCGDERIIIFITNHNHIDRVDAALLHPLNIDLCLHTSSPQAIAIADGGEIVQLDSSGQKPLEDFDATSNRAYQRDILASNSEGKSTREASRRQCMPDSVLSLVDSMTRISSTDFYALNCSAHLERADQSGPIVFNSETEDSGEGLNRECLTKSVLCLDDSSRQKSLLDVDATKNKAHLVRAYQKGLVVSLSENKNRGEALKRECITRSVLGLGDLQQHFGGRRDDAAKNFGAIYDPGIHTTDSLARKSFKVEETLPIQEQPNDCVPLLSIGKLTLKGWVQEEKSQNLPRVLQLNIVERRVKKLPICLEGLTAESARASCWPISLPDGRHIVVLHPLEQSTKNAAHTARVDQCSPTVSLPEKKMVRKTLKRKCRTMSVTEIHQQHFGRRCEGSAKNFCATCIGGKHVTSWVSTAKRIHRIHQWPFRQEKLDSRFQFIHMSQCVKAGESGPTLSTSEKRSLRDALKRASLRDLQQHFGTGRKDAVKAICDSLAWKSLEVLDNLSLGKHSNSIRHLARRRTLTNKHCVRLKKSPDLPRSLRSDCSGELAAQVGPRPDLHSALGIPDGGHIPSLPEKKTLRKTLKRKSRTMSVLNLEDHQQHVGRRWEDDAKFLGAKRICRQLAIDSRSTEKHILRQHGTRWCQFKQSAIDLPDGGHILSVSKKRIVRKTLKRKCRNMTVLRSEYHQHVDSKWEDAVKSLRAKHIYRQLVSRAKHVCGQHGFHRWPFQPNWATLKGYFLGDKRPVAVISLSMDGKLVSRLQLIHISWLGRFSPRPTALPPGGEIVEPPLALSSSQLPSTSNRAHLGGQDRSSSTTTHSQNERTRDQPEGRKRKIKNLTIEDLRPYVRLTRADAAKKFQMSETTFKRQCRRLKIEQWPKLPPGEEILKPPDPPERNTRQIEMVNKLGHLPNPIEVRKPPDPHERTTRETEMENELVGDFHGPNDLLQDCFDGSICCNIEYDSTTEILETPTVWHYMDMDFIRSATEEIEEARGSHERAFQVIIDELTLSTAYPHPNPVVMQPQVASTHIVSGNIGIPNDQSNSTIPDTMVGSECLSDWSAFFEDCFQEEHVSGFIDCTVPSCSDPAPSQPISTIARTMPEIPCTENEDTGSMELKATYGDTIIKFQLPPMFGISELKEEVSKRREFELGSYKIEYKDVEGDWTLIACNDDIRRYLQQLKSFGKQVIELRVRDEVPITTNSCEFCGSLTRERP</sequence>
<evidence type="ECO:0000313" key="2">
    <source>
        <dbReference type="Proteomes" id="UP000828048"/>
    </source>
</evidence>
<proteinExistence type="predicted"/>
<dbReference type="EMBL" id="CM037158">
    <property type="protein sequence ID" value="KAH7850705.1"/>
    <property type="molecule type" value="Genomic_DNA"/>
</dbReference>
<reference evidence="1 2" key="1">
    <citation type="journal article" date="2021" name="Hortic Res">
        <title>High-quality reference genome and annotation aids understanding of berry development for evergreen blueberry (Vaccinium darrowii).</title>
        <authorList>
            <person name="Yu J."/>
            <person name="Hulse-Kemp A.M."/>
            <person name="Babiker E."/>
            <person name="Staton M."/>
        </authorList>
    </citation>
    <scope>NUCLEOTIDE SEQUENCE [LARGE SCALE GENOMIC DNA]</scope>
    <source>
        <strain evidence="2">cv. NJ 8807/NJ 8810</strain>
        <tissue evidence="1">Young leaf</tissue>
    </source>
</reference>